<organism evidence="1 2">
    <name type="scientific">Stieleria maiorica</name>
    <dbReference type="NCBI Taxonomy" id="2795974"/>
    <lineage>
        <taxon>Bacteria</taxon>
        <taxon>Pseudomonadati</taxon>
        <taxon>Planctomycetota</taxon>
        <taxon>Planctomycetia</taxon>
        <taxon>Pirellulales</taxon>
        <taxon>Pirellulaceae</taxon>
        <taxon>Stieleria</taxon>
    </lineage>
</organism>
<dbReference type="RefSeq" id="WP_147868600.1">
    <property type="nucleotide sequence ID" value="NZ_CP036264.1"/>
</dbReference>
<keyword evidence="2" id="KW-1185">Reference proteome</keyword>
<sequence>MDFYVAKSTYNTSGGSCLYGYAGDLLTAHIDDYGTAIKEIEVVACLRSKTRKFRPTLEGLFDQFHAYIDSLPRITFQRKNKRVKIEFRSEHFTADDEESRNATPEQQMTAADEVAQALAMLRKRIKPSDDFDVERFLAHASKVLATKIENPVQSERVRQAAIAKRLAIRDAKSPWERLEIEWERFHPNARDILDEPYYWECADDLAPNGNDTGADLLEDFRRWNKKHPRTSPIKFLDGLIKAWGIDPIDWDITDRAVVAQLDADQPIPLNVCNEAAIALAFSVIKVRGTCPPDVAERGLAAITRTETLVHRSRLDQSVKKRWDLSLAKLRSKLASFTP</sequence>
<proteinExistence type="predicted"/>
<dbReference type="EMBL" id="CP036264">
    <property type="protein sequence ID" value="QEF99151.1"/>
    <property type="molecule type" value="Genomic_DNA"/>
</dbReference>
<name>A0A5B9MD05_9BACT</name>
<evidence type="ECO:0000313" key="1">
    <source>
        <dbReference type="EMBL" id="QEF99151.1"/>
    </source>
</evidence>
<dbReference type="KEGG" id="smam:Mal15_32110"/>
<reference evidence="1 2" key="1">
    <citation type="submission" date="2019-02" db="EMBL/GenBank/DDBJ databases">
        <title>Planctomycetal bacteria perform biofilm scaping via a novel small molecule.</title>
        <authorList>
            <person name="Jeske O."/>
            <person name="Boedeker C."/>
            <person name="Wiegand S."/>
            <person name="Breitling P."/>
            <person name="Kallscheuer N."/>
            <person name="Jogler M."/>
            <person name="Rohde M."/>
            <person name="Petersen J."/>
            <person name="Medema M.H."/>
            <person name="Surup F."/>
            <person name="Jogler C."/>
        </authorList>
    </citation>
    <scope>NUCLEOTIDE SEQUENCE [LARGE SCALE GENOMIC DNA]</scope>
    <source>
        <strain evidence="1 2">Mal15</strain>
    </source>
</reference>
<accession>A0A5B9MD05</accession>
<protein>
    <submittedName>
        <fullName evidence="1">Uncharacterized protein</fullName>
    </submittedName>
</protein>
<gene>
    <name evidence="1" type="ORF">Mal15_32110</name>
</gene>
<evidence type="ECO:0000313" key="2">
    <source>
        <dbReference type="Proteomes" id="UP000321353"/>
    </source>
</evidence>
<dbReference type="Proteomes" id="UP000321353">
    <property type="component" value="Chromosome"/>
</dbReference>
<dbReference type="AlphaFoldDB" id="A0A5B9MD05"/>